<dbReference type="InterPro" id="IPR016071">
    <property type="entry name" value="Staphylococal_nuclease_OB-fold"/>
</dbReference>
<evidence type="ECO:0000256" key="4">
    <source>
        <dbReference type="SAM" id="SignalP"/>
    </source>
</evidence>
<feature type="domain" description="TNase-like" evidence="5">
    <location>
        <begin position="65"/>
        <end position="193"/>
    </location>
</feature>
<accession>A0A3S3SID6</accession>
<feature type="chain" id="PRO_5018786259" description="TNase-like domain-containing protein" evidence="4">
    <location>
        <begin position="24"/>
        <end position="237"/>
    </location>
</feature>
<dbReference type="PROSITE" id="PS50830">
    <property type="entry name" value="TNASE_3"/>
    <property type="match status" value="1"/>
</dbReference>
<reference evidence="6 7" key="1">
    <citation type="submission" date="2019-01" db="EMBL/GenBank/DDBJ databases">
        <title>Bacillus sp. M5HDSG1-1, whole genome shotgun sequence.</title>
        <authorList>
            <person name="Tuo L."/>
        </authorList>
    </citation>
    <scope>NUCLEOTIDE SEQUENCE [LARGE SCALE GENOMIC DNA]</scope>
    <source>
        <strain evidence="6 7">M5HDSG1-1</strain>
    </source>
</reference>
<dbReference type="Proteomes" id="UP000288024">
    <property type="component" value="Unassembled WGS sequence"/>
</dbReference>
<protein>
    <recommendedName>
        <fullName evidence="5">TNase-like domain-containing protein</fullName>
    </recommendedName>
</protein>
<dbReference type="RefSeq" id="WP_127739868.1">
    <property type="nucleotide sequence ID" value="NZ_CAJCKN010000005.1"/>
</dbReference>
<keyword evidence="2" id="KW-0255">Endonuclease</keyword>
<feature type="signal peptide" evidence="4">
    <location>
        <begin position="1"/>
        <end position="23"/>
    </location>
</feature>
<dbReference type="PROSITE" id="PS51257">
    <property type="entry name" value="PROKAR_LIPOPROTEIN"/>
    <property type="match status" value="1"/>
</dbReference>
<evidence type="ECO:0000313" key="7">
    <source>
        <dbReference type="Proteomes" id="UP000288024"/>
    </source>
</evidence>
<dbReference type="EMBL" id="RZTZ01000009">
    <property type="protein sequence ID" value="RVT59472.1"/>
    <property type="molecule type" value="Genomic_DNA"/>
</dbReference>
<dbReference type="Pfam" id="PF00565">
    <property type="entry name" value="SNase"/>
    <property type="match status" value="1"/>
</dbReference>
<proteinExistence type="predicted"/>
<keyword evidence="1" id="KW-0540">Nuclease</keyword>
<dbReference type="GO" id="GO:0016787">
    <property type="term" value="F:hydrolase activity"/>
    <property type="evidence" value="ECO:0007669"/>
    <property type="project" value="UniProtKB-KW"/>
</dbReference>
<keyword evidence="3" id="KW-0378">Hydrolase</keyword>
<organism evidence="6 7">
    <name type="scientific">Niallia taxi</name>
    <dbReference type="NCBI Taxonomy" id="2499688"/>
    <lineage>
        <taxon>Bacteria</taxon>
        <taxon>Bacillati</taxon>
        <taxon>Bacillota</taxon>
        <taxon>Bacilli</taxon>
        <taxon>Bacillales</taxon>
        <taxon>Bacillaceae</taxon>
        <taxon>Niallia</taxon>
    </lineage>
</organism>
<dbReference type="SUPFAM" id="SSF50199">
    <property type="entry name" value="Staphylococcal nuclease"/>
    <property type="match status" value="1"/>
</dbReference>
<dbReference type="GO" id="GO:0004519">
    <property type="term" value="F:endonuclease activity"/>
    <property type="evidence" value="ECO:0007669"/>
    <property type="project" value="UniProtKB-KW"/>
</dbReference>
<evidence type="ECO:0000256" key="3">
    <source>
        <dbReference type="ARBA" id="ARBA00022801"/>
    </source>
</evidence>
<evidence type="ECO:0000259" key="5">
    <source>
        <dbReference type="PROSITE" id="PS50830"/>
    </source>
</evidence>
<dbReference type="SMART" id="SM00318">
    <property type="entry name" value="SNc"/>
    <property type="match status" value="1"/>
</dbReference>
<name>A0A3S3SID6_9BACI</name>
<evidence type="ECO:0000256" key="2">
    <source>
        <dbReference type="ARBA" id="ARBA00022759"/>
    </source>
</evidence>
<dbReference type="InterPro" id="IPR035437">
    <property type="entry name" value="SNase_OB-fold_sf"/>
</dbReference>
<keyword evidence="7" id="KW-1185">Reference proteome</keyword>
<dbReference type="Gene3D" id="2.40.50.90">
    <property type="match status" value="1"/>
</dbReference>
<gene>
    <name evidence="6" type="ORF">EM808_19450</name>
</gene>
<dbReference type="GeneID" id="87620407"/>
<dbReference type="PANTHER" id="PTHR12302:SF3">
    <property type="entry name" value="SERINE_THREONINE-PROTEIN KINASE 31"/>
    <property type="match status" value="1"/>
</dbReference>
<evidence type="ECO:0000313" key="6">
    <source>
        <dbReference type="EMBL" id="RVT59472.1"/>
    </source>
</evidence>
<sequence>MRNFKNVIIAICMIVLLSGCSSSDLMDYTDRKTYEVAKDSASESGSFLENLINGTEETQESTIEEMRTMTVERVIDGDTVVFQDGSKARLLSINTPEITKGKNEPYGQDAQAFLSQLVEGKEIQIKSDPKAGETDKYGRLLVHAFVGGKSIQYLLIAEGLAKVAYLYNDYEYTDLYKEAEELAKNNSLNIWSISGYADSEENVFNTNVVKESILDEASTTVKSVLDYLNHAKNLMKN</sequence>
<dbReference type="PANTHER" id="PTHR12302">
    <property type="entry name" value="EBNA2 BINDING PROTEIN P100"/>
    <property type="match status" value="1"/>
</dbReference>
<comment type="caution">
    <text evidence="6">The sequence shown here is derived from an EMBL/GenBank/DDBJ whole genome shotgun (WGS) entry which is preliminary data.</text>
</comment>
<evidence type="ECO:0000256" key="1">
    <source>
        <dbReference type="ARBA" id="ARBA00022722"/>
    </source>
</evidence>
<dbReference type="AlphaFoldDB" id="A0A3S3SID6"/>
<keyword evidence="4" id="KW-0732">Signal</keyword>